<dbReference type="AlphaFoldDB" id="A0A3B1C6M1"/>
<dbReference type="Pfam" id="PF02470">
    <property type="entry name" value="MlaD"/>
    <property type="match status" value="1"/>
</dbReference>
<proteinExistence type="predicted"/>
<keyword evidence="1" id="KW-0812">Transmembrane</keyword>
<keyword evidence="1" id="KW-0472">Membrane</keyword>
<dbReference type="EMBL" id="UOFZ01000171">
    <property type="protein sequence ID" value="VAX14355.1"/>
    <property type="molecule type" value="Genomic_DNA"/>
</dbReference>
<feature type="transmembrane region" description="Helical" evidence="1">
    <location>
        <begin position="21"/>
        <end position="42"/>
    </location>
</feature>
<evidence type="ECO:0000259" key="2">
    <source>
        <dbReference type="Pfam" id="PF02470"/>
    </source>
</evidence>
<name>A0A3B1C6M1_9ZZZZ</name>
<dbReference type="InterPro" id="IPR003399">
    <property type="entry name" value="Mce/MlaD"/>
</dbReference>
<sequence>MEQNKQKSISRNKMKKDHVNYFAVGCFVLAMLALLIASMLYISGQGEAADTYYVSYADISGIHDGTTVTYGGYKIGKIDNVQPLRDEKGTRYRITLAIHNGWTIPADSIAQIASPGILAEKTIEIREGKSATLLAPGDEIKSLPAIDMMAIMNRLSGEFEGLADGDIRPLLGKLSHYLNNIGNDLNQKIPTITENTRTLLVALNKTAVNLNKLINADSRQHLHNVFKNTNKMSQSLLTLSQRLNDTGDKLDHLLNKSQQLLDDNSDDIRQSVVDMRASLETLSQNMDAMLHNMNASARNMNELSRELRRNPSLIINSKPTIESQE</sequence>
<keyword evidence="1" id="KW-1133">Transmembrane helix</keyword>
<organism evidence="3">
    <name type="scientific">hydrothermal vent metagenome</name>
    <dbReference type="NCBI Taxonomy" id="652676"/>
    <lineage>
        <taxon>unclassified sequences</taxon>
        <taxon>metagenomes</taxon>
        <taxon>ecological metagenomes</taxon>
    </lineage>
</organism>
<dbReference type="InterPro" id="IPR052336">
    <property type="entry name" value="MlaD_Phospholipid_Transporter"/>
</dbReference>
<protein>
    <recommendedName>
        <fullName evidence="2">Mce/MlaD domain-containing protein</fullName>
    </recommendedName>
</protein>
<gene>
    <name evidence="3" type="ORF">MNBD_GAMMA24-139</name>
</gene>
<accession>A0A3B1C6M1</accession>
<dbReference type="PANTHER" id="PTHR33371">
    <property type="entry name" value="INTERMEMBRANE PHOSPHOLIPID TRANSPORT SYSTEM BINDING PROTEIN MLAD-RELATED"/>
    <property type="match status" value="1"/>
</dbReference>
<evidence type="ECO:0000313" key="3">
    <source>
        <dbReference type="EMBL" id="VAX14355.1"/>
    </source>
</evidence>
<evidence type="ECO:0000256" key="1">
    <source>
        <dbReference type="SAM" id="Phobius"/>
    </source>
</evidence>
<feature type="domain" description="Mce/MlaD" evidence="2">
    <location>
        <begin position="50"/>
        <end position="128"/>
    </location>
</feature>
<reference evidence="3" key="1">
    <citation type="submission" date="2018-06" db="EMBL/GenBank/DDBJ databases">
        <authorList>
            <person name="Zhirakovskaya E."/>
        </authorList>
    </citation>
    <scope>NUCLEOTIDE SEQUENCE</scope>
</reference>
<dbReference type="PANTHER" id="PTHR33371:SF4">
    <property type="entry name" value="INTERMEMBRANE PHOSPHOLIPID TRANSPORT SYSTEM BINDING PROTEIN MLAD"/>
    <property type="match status" value="1"/>
</dbReference>
<dbReference type="Gene3D" id="1.10.287.950">
    <property type="entry name" value="Methyl-accepting chemotaxis protein"/>
    <property type="match status" value="1"/>
</dbReference>